<feature type="region of interest" description="Disordered" evidence="2">
    <location>
        <begin position="1"/>
        <end position="84"/>
    </location>
</feature>
<proteinExistence type="predicted"/>
<evidence type="ECO:0000256" key="2">
    <source>
        <dbReference type="SAM" id="MobiDB-lite"/>
    </source>
</evidence>
<evidence type="ECO:0000256" key="1">
    <source>
        <dbReference type="SAM" id="Coils"/>
    </source>
</evidence>
<sequence>MDRSSLAQRRKQIREKENDISKTNSSEKAIKKNKIVKGKETTRSIANKDPPSATTLRKGEYEPQSVVPSNTNSPQAPFPSPLKGNFSSKPVKVTTAYNPEINAELVVHKLLQRSQFRDVEEYLQSVTKPDLFQQALVVATHVQELKKKHAEDLETLDQELDQYQEKYRSVTSNLAERKQIYEEQEKEKTELCERLERAKEEIQSLVSTIREHKNKFKSLEQTKQEQVQIIEEMSEIRRRQEEQLNVVEKENEQVLRFAKELQEQHTKLQAQMTMIERDCKRFEAELQEEQETNSKLTVKIEQKDQILEWMSSELEDARTQMSTLQGQIQLETISRHSVTQERDRLQQQYQMDRQDWKSTQEHRYTLEKRKADEFRKMDLELRRLSQALSRMRIEWESEKSQREKSEDRLQELEIFFDETKVHTQAMEGEVQQLKAQLNGVK</sequence>
<comment type="caution">
    <text evidence="3">The sequence shown here is derived from an EMBL/GenBank/DDBJ whole genome shotgun (WGS) entry which is preliminary data.</text>
</comment>
<evidence type="ECO:0000313" key="3">
    <source>
        <dbReference type="EMBL" id="ETO69666.1"/>
    </source>
</evidence>
<accession>A0A080ZSQ5</accession>
<protein>
    <submittedName>
        <fullName evidence="3">Uncharacterized protein</fullName>
    </submittedName>
</protein>
<keyword evidence="1" id="KW-0175">Coiled coil</keyword>
<feature type="coiled-coil region" evidence="1">
    <location>
        <begin position="142"/>
        <end position="299"/>
    </location>
</feature>
<feature type="compositionally biased region" description="Polar residues" evidence="2">
    <location>
        <begin position="66"/>
        <end position="75"/>
    </location>
</feature>
<dbReference type="OrthoDB" id="116634at2759"/>
<gene>
    <name evidence="3" type="ORF">F444_13793</name>
</gene>
<dbReference type="EMBL" id="ANJA01002522">
    <property type="protein sequence ID" value="ETO69666.1"/>
    <property type="molecule type" value="Genomic_DNA"/>
</dbReference>
<evidence type="ECO:0000313" key="4">
    <source>
        <dbReference type="Proteomes" id="UP000028582"/>
    </source>
</evidence>
<name>A0A080ZSQ5_PHYNI</name>
<reference evidence="3 4" key="1">
    <citation type="submission" date="2013-11" db="EMBL/GenBank/DDBJ databases">
        <title>The Genome Sequence of Phytophthora parasitica P1976.</title>
        <authorList>
            <consortium name="The Broad Institute Genomics Platform"/>
            <person name="Russ C."/>
            <person name="Tyler B."/>
            <person name="Panabieres F."/>
            <person name="Shan W."/>
            <person name="Tripathy S."/>
            <person name="Grunwald N."/>
            <person name="Machado M."/>
            <person name="Johnson C.S."/>
            <person name="Walker B."/>
            <person name="Young S."/>
            <person name="Zeng Q."/>
            <person name="Gargeya S."/>
            <person name="Fitzgerald M."/>
            <person name="Haas B."/>
            <person name="Abouelleil A."/>
            <person name="Allen A.W."/>
            <person name="Alvarado L."/>
            <person name="Arachchi H.M."/>
            <person name="Berlin A.M."/>
            <person name="Chapman S.B."/>
            <person name="Gainer-Dewar J."/>
            <person name="Goldberg J."/>
            <person name="Griggs A."/>
            <person name="Gujja S."/>
            <person name="Hansen M."/>
            <person name="Howarth C."/>
            <person name="Imamovic A."/>
            <person name="Ireland A."/>
            <person name="Larimer J."/>
            <person name="McCowan C."/>
            <person name="Murphy C."/>
            <person name="Pearson M."/>
            <person name="Poon T.W."/>
            <person name="Priest M."/>
            <person name="Roberts A."/>
            <person name="Saif S."/>
            <person name="Shea T."/>
            <person name="Sisk P."/>
            <person name="Sykes S."/>
            <person name="Wortman J."/>
            <person name="Nusbaum C."/>
            <person name="Birren B."/>
        </authorList>
    </citation>
    <scope>NUCLEOTIDE SEQUENCE [LARGE SCALE GENOMIC DNA]</scope>
    <source>
        <strain evidence="3 4">P1976</strain>
    </source>
</reference>
<dbReference type="AlphaFoldDB" id="A0A080ZSQ5"/>
<dbReference type="Proteomes" id="UP000028582">
    <property type="component" value="Unassembled WGS sequence"/>
</dbReference>
<organism evidence="3 4">
    <name type="scientific">Phytophthora nicotianae P1976</name>
    <dbReference type="NCBI Taxonomy" id="1317066"/>
    <lineage>
        <taxon>Eukaryota</taxon>
        <taxon>Sar</taxon>
        <taxon>Stramenopiles</taxon>
        <taxon>Oomycota</taxon>
        <taxon>Peronosporomycetes</taxon>
        <taxon>Peronosporales</taxon>
        <taxon>Peronosporaceae</taxon>
        <taxon>Phytophthora</taxon>
    </lineage>
</organism>